<gene>
    <name evidence="1" type="ordered locus">Rsph17025_1837</name>
</gene>
<evidence type="ECO:0000313" key="1">
    <source>
        <dbReference type="EMBL" id="ABP70728.1"/>
    </source>
</evidence>
<dbReference type="AlphaFoldDB" id="A4WTL4"/>
<proteinExistence type="predicted"/>
<name>A4WTL4_CERS5</name>
<reference evidence="1" key="1">
    <citation type="submission" date="2007-04" db="EMBL/GenBank/DDBJ databases">
        <title>Complete sequence of chromosome of Rhodobacter sphaeroides ATCC 17025.</title>
        <authorList>
            <consortium name="US DOE Joint Genome Institute"/>
            <person name="Copeland A."/>
            <person name="Lucas S."/>
            <person name="Lapidus A."/>
            <person name="Barry K."/>
            <person name="Detter J.C."/>
            <person name="Glavina del Rio T."/>
            <person name="Hammon N."/>
            <person name="Israni S."/>
            <person name="Dalin E."/>
            <person name="Tice H."/>
            <person name="Pitluck S."/>
            <person name="Chertkov O."/>
            <person name="Brettin T."/>
            <person name="Bruce D."/>
            <person name="Han C."/>
            <person name="Schmutz J."/>
            <person name="Larimer F."/>
            <person name="Land M."/>
            <person name="Hauser L."/>
            <person name="Kyrpides N."/>
            <person name="Kim E."/>
            <person name="Richardson P."/>
            <person name="Mackenzie C."/>
            <person name="Choudhary M."/>
            <person name="Donohue T.J."/>
            <person name="Kaplan S."/>
        </authorList>
    </citation>
    <scope>NUCLEOTIDE SEQUENCE [LARGE SCALE GENOMIC DNA]</scope>
    <source>
        <strain evidence="1">ATCC 17025</strain>
    </source>
</reference>
<sequence length="176" mass="19111">MVRPGDGQVAEQAGPDLVLGVGHRRFRWLADRRQPHPGHQPPDPLAADDMAQAAQMAGHLAAAVPGRLEELLVDQPHQRQLQRTLALPRTTMGRPADADELALSADRQHGVSRIDLSRLRSTRHSSGGFAQEIPLHHKLADPGMEPVDLALLVGRDSFALPEIARNPGYHSVDAEA</sequence>
<accession>A4WTL4</accession>
<organism evidence="1">
    <name type="scientific">Cereibacter sphaeroides (strain ATCC 17025 / ATH 2.4.3)</name>
    <name type="common">Rhodobacter sphaeroides</name>
    <dbReference type="NCBI Taxonomy" id="349102"/>
    <lineage>
        <taxon>Bacteria</taxon>
        <taxon>Pseudomonadati</taxon>
        <taxon>Pseudomonadota</taxon>
        <taxon>Alphaproteobacteria</taxon>
        <taxon>Rhodobacterales</taxon>
        <taxon>Paracoccaceae</taxon>
        <taxon>Cereibacter</taxon>
    </lineage>
</organism>
<dbReference type="KEGG" id="rsq:Rsph17025_1837"/>
<dbReference type="EMBL" id="CP000661">
    <property type="protein sequence ID" value="ABP70728.1"/>
    <property type="molecule type" value="Genomic_DNA"/>
</dbReference>
<protein>
    <submittedName>
        <fullName evidence="1">Uncharacterized protein</fullName>
    </submittedName>
</protein>
<dbReference type="HOGENOM" id="CLU_1524014_0_0_5"/>